<dbReference type="RefSeq" id="WP_103958556.1">
    <property type="nucleotide sequence ID" value="NZ_FNVT01000007.1"/>
</dbReference>
<keyword evidence="2 6" id="KW-0547">Nucleotide-binding</keyword>
<comment type="function">
    <text evidence="6">Forms membrane-associated dynamic filaments that are essential for cell shape determination. Acts by regulating cell wall synthesis and cell elongation, and thus cell shape. A feedback loop between cell geometry and MreB localization may maintain elongated cell shape by targeting cell wall growth to regions of negative cell wall curvature.</text>
</comment>
<evidence type="ECO:0000256" key="1">
    <source>
        <dbReference type="ARBA" id="ARBA00022490"/>
    </source>
</evidence>
<feature type="region of interest" description="Disordered" evidence="7">
    <location>
        <begin position="223"/>
        <end position="293"/>
    </location>
</feature>
<feature type="binding site" evidence="6">
    <location>
        <begin position="356"/>
        <end position="359"/>
    </location>
    <ligand>
        <name>ATP</name>
        <dbReference type="ChEBI" id="CHEBI:30616"/>
    </ligand>
</feature>
<keyword evidence="4 6" id="KW-0133">Cell shape</keyword>
<keyword evidence="9" id="KW-1185">Reference proteome</keyword>
<feature type="binding site" evidence="6">
    <location>
        <begin position="162"/>
        <end position="164"/>
    </location>
    <ligand>
        <name>ATP</name>
        <dbReference type="ChEBI" id="CHEBI:30616"/>
    </ligand>
</feature>
<evidence type="ECO:0000256" key="6">
    <source>
        <dbReference type="HAMAP-Rule" id="MF_02207"/>
    </source>
</evidence>
<gene>
    <name evidence="6" type="primary">mreB</name>
    <name evidence="8" type="ORF">SAMN05444920_107176</name>
</gene>
<evidence type="ECO:0000256" key="7">
    <source>
        <dbReference type="SAM" id="MobiDB-lite"/>
    </source>
</evidence>
<dbReference type="GO" id="GO:0008360">
    <property type="term" value="P:regulation of cell shape"/>
    <property type="evidence" value="ECO:0007669"/>
    <property type="project" value="UniProtKB-UniRule"/>
</dbReference>
<dbReference type="EMBL" id="FNVT01000007">
    <property type="protein sequence ID" value="SEG90995.1"/>
    <property type="molecule type" value="Genomic_DNA"/>
</dbReference>
<dbReference type="GO" id="GO:0000902">
    <property type="term" value="P:cell morphogenesis"/>
    <property type="evidence" value="ECO:0007669"/>
    <property type="project" value="InterPro"/>
</dbReference>
<dbReference type="PRINTS" id="PR01652">
    <property type="entry name" value="SHAPEPROTEIN"/>
</dbReference>
<organism evidence="8 9">
    <name type="scientific">Nonomuraea solani</name>
    <dbReference type="NCBI Taxonomy" id="1144553"/>
    <lineage>
        <taxon>Bacteria</taxon>
        <taxon>Bacillati</taxon>
        <taxon>Actinomycetota</taxon>
        <taxon>Actinomycetes</taxon>
        <taxon>Streptosporangiales</taxon>
        <taxon>Streptosporangiaceae</taxon>
        <taxon>Nonomuraea</taxon>
    </lineage>
</organism>
<dbReference type="GO" id="GO:0005737">
    <property type="term" value="C:cytoplasm"/>
    <property type="evidence" value="ECO:0007669"/>
    <property type="project" value="UniProtKB-SubCell"/>
</dbReference>
<dbReference type="Proteomes" id="UP000236732">
    <property type="component" value="Unassembled WGS sequence"/>
</dbReference>
<dbReference type="SUPFAM" id="SSF53067">
    <property type="entry name" value="Actin-like ATPase domain"/>
    <property type="match status" value="2"/>
</dbReference>
<dbReference type="Gene3D" id="3.30.420.40">
    <property type="match status" value="3"/>
</dbReference>
<comment type="subunit">
    <text evidence="6">Forms polymers.</text>
</comment>
<evidence type="ECO:0000256" key="5">
    <source>
        <dbReference type="ARBA" id="ARBA00023458"/>
    </source>
</evidence>
<dbReference type="InterPro" id="IPR056546">
    <property type="entry name" value="MreB_MamK-like"/>
</dbReference>
<feature type="binding site" evidence="6">
    <location>
        <begin position="18"/>
        <end position="20"/>
    </location>
    <ligand>
        <name>ATP</name>
        <dbReference type="ChEBI" id="CHEBI:30616"/>
    </ligand>
</feature>
<evidence type="ECO:0000256" key="3">
    <source>
        <dbReference type="ARBA" id="ARBA00022840"/>
    </source>
</evidence>
<evidence type="ECO:0000313" key="8">
    <source>
        <dbReference type="EMBL" id="SEG90995.1"/>
    </source>
</evidence>
<sequence length="410" mass="43534">MAFAWALLGHDIAVDLGTANTLVYVRRKGIVLNEPSVIAINLHKNTVVAVGKAAKRMMGRTPPHIATIRPLKDGVIADLDAAERMLRMFIQKAHPSRFLAKPRIVVAVPSGTTSIEQRAVKEAAYEAGARRVHIIEEPMAAAIGAGLKVGEATGNMVVDIGGGTTEVAIVSMSGVVVAKSLRVGGDELDEAIITYTKKEHALLLGDRTAERLKIDLGMVRPAPVSARDADSSPKGRHRVGVAAPGDAGPVMTADDELPEPPPAPRSWNPFRPRPKPESVPPSAAPRPLDLRTSAPVRGRDLVSGLPKTATLTSEEISEAIEDQVQSIIDAVQTTLDQCPAELAGDLLDNGIVLTGGGALLRGLAERMGDATGMPIRVVDKPLYSVALGAGRCVERFQAMRDVLLPDWSRR</sequence>
<proteinExistence type="inferred from homology"/>
<dbReference type="InterPro" id="IPR043129">
    <property type="entry name" value="ATPase_NBD"/>
</dbReference>
<dbReference type="Pfam" id="PF06723">
    <property type="entry name" value="MreB_Mbl"/>
    <property type="match status" value="2"/>
</dbReference>
<name>A0A1H6E254_9ACTN</name>
<dbReference type="AlphaFoldDB" id="A0A1H6E254"/>
<comment type="subcellular location">
    <subcellularLocation>
        <location evidence="6">Cytoplasm</location>
    </subcellularLocation>
    <text evidence="6">Membrane-associated.</text>
</comment>
<feature type="binding site" evidence="6">
    <location>
        <begin position="210"/>
        <end position="213"/>
    </location>
    <ligand>
        <name>ATP</name>
        <dbReference type="ChEBI" id="CHEBI:30616"/>
    </ligand>
</feature>
<protein>
    <recommendedName>
        <fullName evidence="6">Cell shape-determining protein MreB</fullName>
    </recommendedName>
</protein>
<keyword evidence="3 6" id="KW-0067">ATP-binding</keyword>
<dbReference type="NCBIfam" id="NF010539">
    <property type="entry name" value="PRK13927.1"/>
    <property type="match status" value="1"/>
</dbReference>
<reference evidence="8 9" key="1">
    <citation type="submission" date="2016-10" db="EMBL/GenBank/DDBJ databases">
        <authorList>
            <person name="de Groot N.N."/>
        </authorList>
    </citation>
    <scope>NUCLEOTIDE SEQUENCE [LARGE SCALE GENOMIC DNA]</scope>
    <source>
        <strain evidence="8 9">CGMCC 4.7037</strain>
    </source>
</reference>
<dbReference type="PANTHER" id="PTHR42749">
    <property type="entry name" value="CELL SHAPE-DETERMINING PROTEIN MREB"/>
    <property type="match status" value="1"/>
</dbReference>
<dbReference type="CDD" id="cd10225">
    <property type="entry name" value="ASKHA_NBD_MreB-like"/>
    <property type="match status" value="1"/>
</dbReference>
<accession>A0A1H6E254</accession>
<evidence type="ECO:0000313" key="9">
    <source>
        <dbReference type="Proteomes" id="UP000236732"/>
    </source>
</evidence>
<dbReference type="InterPro" id="IPR004753">
    <property type="entry name" value="MreB"/>
</dbReference>
<dbReference type="PANTHER" id="PTHR42749:SF1">
    <property type="entry name" value="CELL SHAPE-DETERMINING PROTEIN MREB"/>
    <property type="match status" value="1"/>
</dbReference>
<evidence type="ECO:0000256" key="2">
    <source>
        <dbReference type="ARBA" id="ARBA00022741"/>
    </source>
</evidence>
<dbReference type="HAMAP" id="MF_02207">
    <property type="entry name" value="MreB"/>
    <property type="match status" value="1"/>
</dbReference>
<comment type="similarity">
    <text evidence="5 6">Belongs to the FtsA/MreB family.</text>
</comment>
<dbReference type="GO" id="GO:0005524">
    <property type="term" value="F:ATP binding"/>
    <property type="evidence" value="ECO:0007669"/>
    <property type="project" value="UniProtKB-KW"/>
</dbReference>
<evidence type="ECO:0000256" key="4">
    <source>
        <dbReference type="ARBA" id="ARBA00022960"/>
    </source>
</evidence>
<keyword evidence="1 6" id="KW-0963">Cytoplasm</keyword>
<dbReference type="OrthoDB" id="9768127at2"/>